<dbReference type="EMBL" id="LR797076">
    <property type="protein sequence ID" value="CAB4185794.1"/>
    <property type="molecule type" value="Genomic_DNA"/>
</dbReference>
<organism evidence="2">
    <name type="scientific">uncultured Caudovirales phage</name>
    <dbReference type="NCBI Taxonomy" id="2100421"/>
    <lineage>
        <taxon>Viruses</taxon>
        <taxon>Duplodnaviria</taxon>
        <taxon>Heunggongvirae</taxon>
        <taxon>Uroviricota</taxon>
        <taxon>Caudoviricetes</taxon>
        <taxon>Peduoviridae</taxon>
        <taxon>Maltschvirus</taxon>
        <taxon>Maltschvirus maltsch</taxon>
    </lineage>
</organism>
<gene>
    <name evidence="1" type="ORF">UFOVP1119_124</name>
    <name evidence="2" type="ORF">UFOVP1238_98</name>
</gene>
<evidence type="ECO:0000313" key="1">
    <source>
        <dbReference type="EMBL" id="CAB4185794.1"/>
    </source>
</evidence>
<evidence type="ECO:0000313" key="2">
    <source>
        <dbReference type="EMBL" id="CAB4193558.1"/>
    </source>
</evidence>
<accession>A0A6J5RIP3</accession>
<reference evidence="2" key="1">
    <citation type="submission" date="2020-05" db="EMBL/GenBank/DDBJ databases">
        <authorList>
            <person name="Chiriac C."/>
            <person name="Salcher M."/>
            <person name="Ghai R."/>
            <person name="Kavagutti S V."/>
        </authorList>
    </citation>
    <scope>NUCLEOTIDE SEQUENCE</scope>
</reference>
<protein>
    <submittedName>
        <fullName evidence="2">Uncharacterized protein</fullName>
    </submittedName>
</protein>
<dbReference type="EMBL" id="LR797198">
    <property type="protein sequence ID" value="CAB4193558.1"/>
    <property type="molecule type" value="Genomic_DNA"/>
</dbReference>
<proteinExistence type="predicted"/>
<name>A0A6J5RIP3_9CAUD</name>
<sequence length="110" mass="13229">MTKDEAKLAYGLVSLYCALYKQTYNKQPVVNKYREKWAMQDVIDSVGYDRAKELLEYYFKASRTGHPISWFFYNFEKLDLTLSQTQEDKTRRELIRAKTKLMVEERNDEH</sequence>